<dbReference type="GO" id="GO:0009103">
    <property type="term" value="P:lipopolysaccharide biosynthetic process"/>
    <property type="evidence" value="ECO:0007669"/>
    <property type="project" value="UniProtKB-ARBA"/>
</dbReference>
<feature type="transmembrane region" description="Helical" evidence="8">
    <location>
        <begin position="7"/>
        <end position="24"/>
    </location>
</feature>
<dbReference type="PANTHER" id="PTHR33908:SF11">
    <property type="entry name" value="MEMBRANE PROTEIN"/>
    <property type="match status" value="1"/>
</dbReference>
<feature type="transmembrane region" description="Helical" evidence="8">
    <location>
        <begin position="462"/>
        <end position="484"/>
    </location>
</feature>
<evidence type="ECO:0000313" key="10">
    <source>
        <dbReference type="EMBL" id="OGZ98221.1"/>
    </source>
</evidence>
<feature type="transmembrane region" description="Helical" evidence="8">
    <location>
        <begin position="183"/>
        <end position="200"/>
    </location>
</feature>
<evidence type="ECO:0000256" key="5">
    <source>
        <dbReference type="ARBA" id="ARBA00022692"/>
    </source>
</evidence>
<evidence type="ECO:0000256" key="2">
    <source>
        <dbReference type="ARBA" id="ARBA00022475"/>
    </source>
</evidence>
<dbReference type="Pfam" id="PF13231">
    <property type="entry name" value="PMT_2"/>
    <property type="match status" value="1"/>
</dbReference>
<sequence>MQSIRSFAIFVLTAMFLLMLGSIWNDSATMDEMAHIPAGYSYVTLQDYRLNPEHPPLLKSMAGIFTRFFVNPYFPIDTPYWQKDINGQWAQGAVFLYESGNDADRIIFWSRFPFLLLTVIFGWMLFEWVKRRFNSTVALLTLIFFAFSPTILAHGRLVTTDVGAAFGFFVGIITFIKFLETPSWRTVVLAGIGLGLALLLKFSTILLLPTYAILFVTLVWVLSNLHMHERIRVFFRILGQIVMVGAVAILLVWTVYAYHVWNYPPERQLADAEFTLTSFGYRPAVHFNLTLIKNEFTRPLGQYLFGLLMVIQRSAGGNTAFFLGEVSSAGSRLYFPLLYILKESLAFHLFTLIAFVAASKKIFRSTKQSKWRDAPTRVRIWIREHFVEFASIVFIAVYWAASIKSPLNIGVRHVLPTFPFIYLLVARQITDWLHSHAENDPHTWVGWLKNIYQIYIKAIPKFLISLFLLVWLVIGAVTVFPHFLSYYNELAPLVASAASSVVAEENLPLTGLAGGTRYGWHVATDSNYDWGQDLKRLTDFVEKNNIQKIAVDYFGGGSPRYYLGEKFEPWRSSSGTASGWFAISATFRQGAFGTPVAGFERRPEDSYEWLRDREPVARVGYSIFVYKLP</sequence>
<comment type="subcellular location">
    <subcellularLocation>
        <location evidence="1">Cell membrane</location>
        <topology evidence="1">Multi-pass membrane protein</topology>
    </subcellularLocation>
</comment>
<feature type="transmembrane region" description="Helical" evidence="8">
    <location>
        <begin position="237"/>
        <end position="258"/>
    </location>
</feature>
<gene>
    <name evidence="10" type="ORF">A3C07_01715</name>
</gene>
<reference evidence="10 11" key="1">
    <citation type="journal article" date="2016" name="Nat. Commun.">
        <title>Thousands of microbial genomes shed light on interconnected biogeochemical processes in an aquifer system.</title>
        <authorList>
            <person name="Anantharaman K."/>
            <person name="Brown C.T."/>
            <person name="Hug L.A."/>
            <person name="Sharon I."/>
            <person name="Castelle C.J."/>
            <person name="Probst A.J."/>
            <person name="Thomas B.C."/>
            <person name="Singh A."/>
            <person name="Wilkins M.J."/>
            <person name="Karaoz U."/>
            <person name="Brodie E.L."/>
            <person name="Williams K.H."/>
            <person name="Hubbard S.S."/>
            <person name="Banfield J.F."/>
        </authorList>
    </citation>
    <scope>NUCLEOTIDE SEQUENCE [LARGE SCALE GENOMIC DNA]</scope>
</reference>
<keyword evidence="7 8" id="KW-0472">Membrane</keyword>
<feature type="transmembrane region" description="Helical" evidence="8">
    <location>
        <begin position="206"/>
        <end position="225"/>
    </location>
</feature>
<evidence type="ECO:0000313" key="11">
    <source>
        <dbReference type="Proteomes" id="UP000179023"/>
    </source>
</evidence>
<keyword evidence="5 8" id="KW-0812">Transmembrane</keyword>
<dbReference type="EMBL" id="MHQI01000071">
    <property type="protein sequence ID" value="OGZ98221.1"/>
    <property type="molecule type" value="Genomic_DNA"/>
</dbReference>
<protein>
    <recommendedName>
        <fullName evidence="9">Glycosyltransferase RgtA/B/C/D-like domain-containing protein</fullName>
    </recommendedName>
</protein>
<dbReference type="InterPro" id="IPR050297">
    <property type="entry name" value="LipidA_mod_glycosyltrf_83"/>
</dbReference>
<keyword evidence="3" id="KW-0328">Glycosyltransferase</keyword>
<evidence type="ECO:0000256" key="1">
    <source>
        <dbReference type="ARBA" id="ARBA00004651"/>
    </source>
</evidence>
<dbReference type="GO" id="GO:0005886">
    <property type="term" value="C:plasma membrane"/>
    <property type="evidence" value="ECO:0007669"/>
    <property type="project" value="UniProtKB-SubCell"/>
</dbReference>
<evidence type="ECO:0000259" key="9">
    <source>
        <dbReference type="Pfam" id="PF13231"/>
    </source>
</evidence>
<evidence type="ECO:0000256" key="6">
    <source>
        <dbReference type="ARBA" id="ARBA00022989"/>
    </source>
</evidence>
<keyword evidence="4" id="KW-0808">Transferase</keyword>
<evidence type="ECO:0000256" key="3">
    <source>
        <dbReference type="ARBA" id="ARBA00022676"/>
    </source>
</evidence>
<dbReference type="InterPro" id="IPR038731">
    <property type="entry name" value="RgtA/B/C-like"/>
</dbReference>
<dbReference type="GO" id="GO:0016763">
    <property type="term" value="F:pentosyltransferase activity"/>
    <property type="evidence" value="ECO:0007669"/>
    <property type="project" value="TreeGrafter"/>
</dbReference>
<feature type="transmembrane region" description="Helical" evidence="8">
    <location>
        <begin position="407"/>
        <end position="425"/>
    </location>
</feature>
<dbReference type="PANTHER" id="PTHR33908">
    <property type="entry name" value="MANNOSYLTRANSFERASE YKCB-RELATED"/>
    <property type="match status" value="1"/>
</dbReference>
<feature type="transmembrane region" description="Helical" evidence="8">
    <location>
        <begin position="133"/>
        <end position="152"/>
    </location>
</feature>
<dbReference type="STRING" id="1802270.A3C07_01715"/>
<keyword evidence="2" id="KW-1003">Cell membrane</keyword>
<feature type="transmembrane region" description="Helical" evidence="8">
    <location>
        <begin position="337"/>
        <end position="359"/>
    </location>
</feature>
<feature type="transmembrane region" description="Helical" evidence="8">
    <location>
        <begin position="106"/>
        <end position="126"/>
    </location>
</feature>
<evidence type="ECO:0000256" key="8">
    <source>
        <dbReference type="SAM" id="Phobius"/>
    </source>
</evidence>
<feature type="domain" description="Glycosyltransferase RgtA/B/C/D-like" evidence="9">
    <location>
        <begin position="111"/>
        <end position="223"/>
    </location>
</feature>
<evidence type="ECO:0000256" key="4">
    <source>
        <dbReference type="ARBA" id="ARBA00022679"/>
    </source>
</evidence>
<feature type="transmembrane region" description="Helical" evidence="8">
    <location>
        <begin position="158"/>
        <end position="176"/>
    </location>
</feature>
<organism evidence="10 11">
    <name type="scientific">Candidatus Sungbacteria bacterium RIFCSPHIGHO2_02_FULL_47_11</name>
    <dbReference type="NCBI Taxonomy" id="1802270"/>
    <lineage>
        <taxon>Bacteria</taxon>
        <taxon>Candidatus Sungiibacteriota</taxon>
    </lineage>
</organism>
<accession>A0A1G2KI92</accession>
<feature type="transmembrane region" description="Helical" evidence="8">
    <location>
        <begin position="380"/>
        <end position="401"/>
    </location>
</feature>
<keyword evidence="6 8" id="KW-1133">Transmembrane helix</keyword>
<evidence type="ECO:0000256" key="7">
    <source>
        <dbReference type="ARBA" id="ARBA00023136"/>
    </source>
</evidence>
<comment type="caution">
    <text evidence="10">The sequence shown here is derived from an EMBL/GenBank/DDBJ whole genome shotgun (WGS) entry which is preliminary data.</text>
</comment>
<name>A0A1G2KI92_9BACT</name>
<proteinExistence type="predicted"/>
<dbReference type="Proteomes" id="UP000179023">
    <property type="component" value="Unassembled WGS sequence"/>
</dbReference>
<dbReference type="AlphaFoldDB" id="A0A1G2KI92"/>